<sequence>GTVAHGLVDRLAEEMLQQDAWGGWGAPRALVHHLEPSMTGLMAVAKTEAGEHELPLLLRADGACSSTTGMGEGRCGVKQVYVALLLGHPGGADAAADGSKIWVQDPIGPDPDEPSRQAVSQMGQDACSVVRVHRFSADRSVALATIELRTARMHQGRVHCAHLGTAVACDSVYGERGDAQKSFMRAFGPLPMRRPLMHSWSLELPKSWRKASGAEYERLQLRAPMPQ</sequence>
<gene>
    <name evidence="2" type="ORF">PGLA1383_LOCUS11664</name>
</gene>
<feature type="non-terminal residue" evidence="2">
    <location>
        <position position="1"/>
    </location>
</feature>
<dbReference type="GO" id="GO:0009982">
    <property type="term" value="F:pseudouridine synthase activity"/>
    <property type="evidence" value="ECO:0007669"/>
    <property type="project" value="InterPro"/>
</dbReference>
<reference evidence="2" key="1">
    <citation type="submission" date="2021-02" db="EMBL/GenBank/DDBJ databases">
        <authorList>
            <person name="Dougan E. K."/>
            <person name="Rhodes N."/>
            <person name="Thang M."/>
            <person name="Chan C."/>
        </authorList>
    </citation>
    <scope>NUCLEOTIDE SEQUENCE</scope>
</reference>
<dbReference type="PANTHER" id="PTHR21600:SF87">
    <property type="entry name" value="RNA PSEUDOURIDYLATE SYNTHASE DOMAIN-CONTAINING PROTEIN 1"/>
    <property type="match status" value="1"/>
</dbReference>
<feature type="non-terminal residue" evidence="2">
    <location>
        <position position="227"/>
    </location>
</feature>
<dbReference type="EMBL" id="CAJNNV010006080">
    <property type="protein sequence ID" value="CAE8593050.1"/>
    <property type="molecule type" value="Genomic_DNA"/>
</dbReference>
<name>A0A813DZV1_POLGL</name>
<evidence type="ECO:0008006" key="4">
    <source>
        <dbReference type="Google" id="ProtNLM"/>
    </source>
</evidence>
<dbReference type="PANTHER" id="PTHR21600">
    <property type="entry name" value="MITOCHONDRIAL RNA PSEUDOURIDINE SYNTHASE"/>
    <property type="match status" value="1"/>
</dbReference>
<proteinExistence type="inferred from homology"/>
<evidence type="ECO:0000313" key="2">
    <source>
        <dbReference type="EMBL" id="CAE8593050.1"/>
    </source>
</evidence>
<evidence type="ECO:0000313" key="3">
    <source>
        <dbReference type="Proteomes" id="UP000654075"/>
    </source>
</evidence>
<dbReference type="SUPFAM" id="SSF55120">
    <property type="entry name" value="Pseudouridine synthase"/>
    <property type="match status" value="1"/>
</dbReference>
<comment type="caution">
    <text evidence="2">The sequence shown here is derived from an EMBL/GenBank/DDBJ whole genome shotgun (WGS) entry which is preliminary data.</text>
</comment>
<comment type="similarity">
    <text evidence="1">Belongs to the pseudouridine synthase RluA family.</text>
</comment>
<accession>A0A813DZV1</accession>
<dbReference type="GO" id="GO:0000455">
    <property type="term" value="P:enzyme-directed rRNA pseudouridine synthesis"/>
    <property type="evidence" value="ECO:0007669"/>
    <property type="project" value="TreeGrafter"/>
</dbReference>
<protein>
    <recommendedName>
        <fullName evidence="4">Pseudouridine synthase RsuA/RluA-like domain-containing protein</fullName>
    </recommendedName>
</protein>
<dbReference type="Proteomes" id="UP000654075">
    <property type="component" value="Unassembled WGS sequence"/>
</dbReference>
<keyword evidence="3" id="KW-1185">Reference proteome</keyword>
<dbReference type="InterPro" id="IPR020103">
    <property type="entry name" value="PsdUridine_synth_cat_dom_sf"/>
</dbReference>
<dbReference type="GO" id="GO:0003723">
    <property type="term" value="F:RNA binding"/>
    <property type="evidence" value="ECO:0007669"/>
    <property type="project" value="InterPro"/>
</dbReference>
<dbReference type="AlphaFoldDB" id="A0A813DZV1"/>
<dbReference type="Gene3D" id="3.30.2350.10">
    <property type="entry name" value="Pseudouridine synthase"/>
    <property type="match status" value="1"/>
</dbReference>
<dbReference type="InterPro" id="IPR050188">
    <property type="entry name" value="RluA_PseudoU_synthase"/>
</dbReference>
<organism evidence="2 3">
    <name type="scientific">Polarella glacialis</name>
    <name type="common">Dinoflagellate</name>
    <dbReference type="NCBI Taxonomy" id="89957"/>
    <lineage>
        <taxon>Eukaryota</taxon>
        <taxon>Sar</taxon>
        <taxon>Alveolata</taxon>
        <taxon>Dinophyceae</taxon>
        <taxon>Suessiales</taxon>
        <taxon>Suessiaceae</taxon>
        <taxon>Polarella</taxon>
    </lineage>
</organism>
<evidence type="ECO:0000256" key="1">
    <source>
        <dbReference type="ARBA" id="ARBA00010876"/>
    </source>
</evidence>